<accession>Q23NG7</accession>
<evidence type="ECO:0000256" key="1">
    <source>
        <dbReference type="SAM" id="Phobius"/>
    </source>
</evidence>
<feature type="transmembrane region" description="Helical" evidence="1">
    <location>
        <begin position="105"/>
        <end position="126"/>
    </location>
</feature>
<gene>
    <name evidence="3" type="ORF">TTHERM_00753570</name>
</gene>
<evidence type="ECO:0000256" key="2">
    <source>
        <dbReference type="SAM" id="SignalP"/>
    </source>
</evidence>
<feature type="signal peptide" evidence="2">
    <location>
        <begin position="1"/>
        <end position="19"/>
    </location>
</feature>
<protein>
    <submittedName>
        <fullName evidence="3">Transmembrane protein, putative</fullName>
    </submittedName>
</protein>
<dbReference type="Proteomes" id="UP000009168">
    <property type="component" value="Unassembled WGS sequence"/>
</dbReference>
<feature type="chain" id="PRO_5004202276" evidence="2">
    <location>
        <begin position="20"/>
        <end position="128"/>
    </location>
</feature>
<keyword evidence="2" id="KW-0732">Signal</keyword>
<reference evidence="4" key="1">
    <citation type="journal article" date="2006" name="PLoS Biol.">
        <title>Macronuclear genome sequence of the ciliate Tetrahymena thermophila, a model eukaryote.</title>
        <authorList>
            <person name="Eisen J.A."/>
            <person name="Coyne R.S."/>
            <person name="Wu M."/>
            <person name="Wu D."/>
            <person name="Thiagarajan M."/>
            <person name="Wortman J.R."/>
            <person name="Badger J.H."/>
            <person name="Ren Q."/>
            <person name="Amedeo P."/>
            <person name="Jones K.M."/>
            <person name="Tallon L.J."/>
            <person name="Delcher A.L."/>
            <person name="Salzberg S.L."/>
            <person name="Silva J.C."/>
            <person name="Haas B.J."/>
            <person name="Majoros W.H."/>
            <person name="Farzad M."/>
            <person name="Carlton J.M."/>
            <person name="Smith R.K. Jr."/>
            <person name="Garg J."/>
            <person name="Pearlman R.E."/>
            <person name="Karrer K.M."/>
            <person name="Sun L."/>
            <person name="Manning G."/>
            <person name="Elde N.C."/>
            <person name="Turkewitz A.P."/>
            <person name="Asai D.J."/>
            <person name="Wilkes D.E."/>
            <person name="Wang Y."/>
            <person name="Cai H."/>
            <person name="Collins K."/>
            <person name="Stewart B.A."/>
            <person name="Lee S.R."/>
            <person name="Wilamowska K."/>
            <person name="Weinberg Z."/>
            <person name="Ruzzo W.L."/>
            <person name="Wloga D."/>
            <person name="Gaertig J."/>
            <person name="Frankel J."/>
            <person name="Tsao C.-C."/>
            <person name="Gorovsky M.A."/>
            <person name="Keeling P.J."/>
            <person name="Waller R.F."/>
            <person name="Patron N.J."/>
            <person name="Cherry J.M."/>
            <person name="Stover N.A."/>
            <person name="Krieger C.J."/>
            <person name="del Toro C."/>
            <person name="Ryder H.F."/>
            <person name="Williamson S.C."/>
            <person name="Barbeau R.A."/>
            <person name="Hamilton E.P."/>
            <person name="Orias E."/>
        </authorList>
    </citation>
    <scope>NUCLEOTIDE SEQUENCE [LARGE SCALE GENOMIC DNA]</scope>
    <source>
        <strain evidence="4">SB210</strain>
    </source>
</reference>
<dbReference type="InParanoid" id="Q23NG7"/>
<keyword evidence="4" id="KW-1185">Reference proteome</keyword>
<sequence length="128" mass="14019">MKQFALLFLAFVAINTVNAYISQDQINQFNNCTDNIKVTCTSENIVPCRNSKIDIDTCLKSCIGDLKSQTMGGVKICFDQSCLPIAKNSTIVSIQQYGSQLDICLSSGIISFAFILLAVIVSVLFVQH</sequence>
<keyword evidence="1 3" id="KW-0812">Transmembrane</keyword>
<keyword evidence="1" id="KW-0472">Membrane</keyword>
<proteinExistence type="predicted"/>
<dbReference type="AlphaFoldDB" id="Q23NG7"/>
<dbReference type="GeneID" id="7837514"/>
<dbReference type="RefSeq" id="XP_001018352.1">
    <property type="nucleotide sequence ID" value="XM_001018352.3"/>
</dbReference>
<keyword evidence="1" id="KW-1133">Transmembrane helix</keyword>
<evidence type="ECO:0000313" key="4">
    <source>
        <dbReference type="Proteomes" id="UP000009168"/>
    </source>
</evidence>
<name>Q23NG7_TETTS</name>
<dbReference type="KEGG" id="tet:TTHERM_00753570"/>
<organism evidence="3 4">
    <name type="scientific">Tetrahymena thermophila (strain SB210)</name>
    <dbReference type="NCBI Taxonomy" id="312017"/>
    <lineage>
        <taxon>Eukaryota</taxon>
        <taxon>Sar</taxon>
        <taxon>Alveolata</taxon>
        <taxon>Ciliophora</taxon>
        <taxon>Intramacronucleata</taxon>
        <taxon>Oligohymenophorea</taxon>
        <taxon>Hymenostomatida</taxon>
        <taxon>Tetrahymenina</taxon>
        <taxon>Tetrahymenidae</taxon>
        <taxon>Tetrahymena</taxon>
    </lineage>
</organism>
<evidence type="ECO:0000313" key="3">
    <source>
        <dbReference type="EMBL" id="EAR98107.1"/>
    </source>
</evidence>
<dbReference type="EMBL" id="GG662655">
    <property type="protein sequence ID" value="EAR98107.1"/>
    <property type="molecule type" value="Genomic_DNA"/>
</dbReference>
<dbReference type="HOGENOM" id="CLU_1964014_0_0_1"/>